<dbReference type="PANTHER" id="PTHR42659">
    <property type="entry name" value="XANTHINE DEHYDROGENASE SUBUNIT C-RELATED"/>
    <property type="match status" value="1"/>
</dbReference>
<gene>
    <name evidence="6" type="ORF">ACFQ16_22005</name>
</gene>
<evidence type="ECO:0000259" key="5">
    <source>
        <dbReference type="PROSITE" id="PS51387"/>
    </source>
</evidence>
<dbReference type="Pfam" id="PF00941">
    <property type="entry name" value="FAD_binding_5"/>
    <property type="match status" value="1"/>
</dbReference>
<dbReference type="Gene3D" id="3.30.465.10">
    <property type="match status" value="1"/>
</dbReference>
<keyword evidence="2" id="KW-0274">FAD</keyword>
<keyword evidence="3" id="KW-0560">Oxidoreductase</keyword>
<evidence type="ECO:0000256" key="4">
    <source>
        <dbReference type="SAM" id="MobiDB-lite"/>
    </source>
</evidence>
<feature type="domain" description="FAD-binding PCMH-type" evidence="5">
    <location>
        <begin position="1"/>
        <end position="177"/>
    </location>
</feature>
<evidence type="ECO:0000313" key="7">
    <source>
        <dbReference type="Proteomes" id="UP001597018"/>
    </source>
</evidence>
<dbReference type="SUPFAM" id="SSF55447">
    <property type="entry name" value="CO dehydrogenase flavoprotein C-terminal domain-like"/>
    <property type="match status" value="1"/>
</dbReference>
<dbReference type="InterPro" id="IPR036318">
    <property type="entry name" value="FAD-bd_PCMH-like_sf"/>
</dbReference>
<dbReference type="PANTHER" id="PTHR42659:SF2">
    <property type="entry name" value="XANTHINE DEHYDROGENASE SUBUNIT C-RELATED"/>
    <property type="match status" value="1"/>
</dbReference>
<comment type="caution">
    <text evidence="6">The sequence shown here is derived from an EMBL/GenBank/DDBJ whole genome shotgun (WGS) entry which is preliminary data.</text>
</comment>
<dbReference type="InterPro" id="IPR036683">
    <property type="entry name" value="CO_DH_flav_C_dom_sf"/>
</dbReference>
<dbReference type="InterPro" id="IPR002346">
    <property type="entry name" value="Mopterin_DH_FAD-bd"/>
</dbReference>
<dbReference type="EMBL" id="JBHTIW010000021">
    <property type="protein sequence ID" value="MFD0922428.1"/>
    <property type="molecule type" value="Genomic_DNA"/>
</dbReference>
<keyword evidence="1" id="KW-0285">Flavoprotein</keyword>
<dbReference type="SUPFAM" id="SSF56176">
    <property type="entry name" value="FAD-binding/transporter-associated domain-like"/>
    <property type="match status" value="1"/>
</dbReference>
<dbReference type="Gene3D" id="3.30.390.50">
    <property type="entry name" value="CO dehydrogenase flavoprotein, C-terminal domain"/>
    <property type="match status" value="1"/>
</dbReference>
<dbReference type="InterPro" id="IPR016167">
    <property type="entry name" value="FAD-bd_PCMH_sub1"/>
</dbReference>
<dbReference type="InterPro" id="IPR016169">
    <property type="entry name" value="FAD-bd_PCMH_sub2"/>
</dbReference>
<protein>
    <submittedName>
        <fullName evidence="6">FAD binding domain-containing protein</fullName>
    </submittedName>
</protein>
<reference evidence="7" key="1">
    <citation type="journal article" date="2019" name="Int. J. Syst. Evol. Microbiol.">
        <title>The Global Catalogue of Microorganisms (GCM) 10K type strain sequencing project: providing services to taxonomists for standard genome sequencing and annotation.</title>
        <authorList>
            <consortium name="The Broad Institute Genomics Platform"/>
            <consortium name="The Broad Institute Genome Sequencing Center for Infectious Disease"/>
            <person name="Wu L."/>
            <person name="Ma J."/>
        </authorList>
    </citation>
    <scope>NUCLEOTIDE SEQUENCE [LARGE SCALE GENOMIC DNA]</scope>
    <source>
        <strain evidence="7">CCUG 56401</strain>
    </source>
</reference>
<proteinExistence type="predicted"/>
<dbReference type="RefSeq" id="WP_263251292.1">
    <property type="nucleotide sequence ID" value="NZ_BAABLT010000016.1"/>
</dbReference>
<dbReference type="PROSITE" id="PS51387">
    <property type="entry name" value="FAD_PCMH"/>
    <property type="match status" value="1"/>
</dbReference>
<dbReference type="Gene3D" id="3.30.43.10">
    <property type="entry name" value="Uridine Diphospho-n-acetylenolpyruvylglucosamine Reductase, domain 2"/>
    <property type="match status" value="1"/>
</dbReference>
<evidence type="ECO:0000313" key="6">
    <source>
        <dbReference type="EMBL" id="MFD0922428.1"/>
    </source>
</evidence>
<keyword evidence="7" id="KW-1185">Reference proteome</keyword>
<evidence type="ECO:0000256" key="1">
    <source>
        <dbReference type="ARBA" id="ARBA00022630"/>
    </source>
</evidence>
<dbReference type="Proteomes" id="UP001597018">
    <property type="component" value="Unassembled WGS sequence"/>
</dbReference>
<dbReference type="InterPro" id="IPR016166">
    <property type="entry name" value="FAD-bd_PCMH"/>
</dbReference>
<evidence type="ECO:0000256" key="2">
    <source>
        <dbReference type="ARBA" id="ARBA00022827"/>
    </source>
</evidence>
<accession>A0ABW3FXS7</accession>
<dbReference type="SMART" id="SM01092">
    <property type="entry name" value="CO_deh_flav_C"/>
    <property type="match status" value="1"/>
</dbReference>
<evidence type="ECO:0000256" key="3">
    <source>
        <dbReference type="ARBA" id="ARBA00023002"/>
    </source>
</evidence>
<organism evidence="6 7">
    <name type="scientific">Saccharopolyspora rosea</name>
    <dbReference type="NCBI Taxonomy" id="524884"/>
    <lineage>
        <taxon>Bacteria</taxon>
        <taxon>Bacillati</taxon>
        <taxon>Actinomycetota</taxon>
        <taxon>Actinomycetes</taxon>
        <taxon>Pseudonocardiales</taxon>
        <taxon>Pseudonocardiaceae</taxon>
        <taxon>Saccharopolyspora</taxon>
    </lineage>
</organism>
<dbReference type="Pfam" id="PF03450">
    <property type="entry name" value="CO_deh_flav_C"/>
    <property type="match status" value="1"/>
</dbReference>
<dbReference type="InterPro" id="IPR051312">
    <property type="entry name" value="Diverse_Substr_Oxidored"/>
</dbReference>
<feature type="region of interest" description="Disordered" evidence="4">
    <location>
        <begin position="227"/>
        <end position="252"/>
    </location>
</feature>
<dbReference type="InterPro" id="IPR005107">
    <property type="entry name" value="CO_DH_flav_C"/>
</dbReference>
<name>A0ABW3FXS7_9PSEU</name>
<sequence>MIPAAFTYRKAGSVEEALSLLAEHGDDAKLLAGGHSLLPLMKLRLSVPEVLVDLGGLTDLSHVRDDGEHVSIGALTRHHDLANSALLAREVPLLAHAAGTIGDPQVRHRGTIGGSLAHGDPASDLPAVVLALDAVLVVRGPSGSREVPATGFFRDFFETDLGEDELLTEIRVPKNSGQGWDFQKFTKRAIDWAVVGVAVAGDRVGLVNMGPTPMRARGVEAALAAGASPAEAAERAAEDTSPPDEPGASAEYRRHLATVLVRRALEAARARA</sequence>